<evidence type="ECO:0000259" key="2">
    <source>
        <dbReference type="Pfam" id="PF00561"/>
    </source>
</evidence>
<name>A0A0M7AT98_9HYPH</name>
<sequence>MLTEDDIVRRNNVRITGSGGSTLVLAHGFGCDQNMWRFVEGDLAKNHRVVLFDYCGSGQSDVSFYDRDRYASLDGYAEDVVEIHDALGLQDTVLIGHSVSSIIGLLASISRPELISKLVMVCPSPCFLNDPPGYHGGFERADLEELISLMDKNYIGWAGYLAPLVMGQTNPDDLVQELNDSFCSTDPVLAKNFAMATFFADNRQDLSRSKAPALVLQSARDSLAAPEIGAFIQQNMPDAVLRIVEADGHCLHMTHPRDVVREVTAFVSAA</sequence>
<dbReference type="InterPro" id="IPR029058">
    <property type="entry name" value="AB_hydrolase_fold"/>
</dbReference>
<evidence type="ECO:0000256" key="1">
    <source>
        <dbReference type="ARBA" id="ARBA00008645"/>
    </source>
</evidence>
<dbReference type="InterPro" id="IPR000073">
    <property type="entry name" value="AB_hydrolase_1"/>
</dbReference>
<organism evidence="3 4">
    <name type="scientific">Roseibium alexandrii</name>
    <dbReference type="NCBI Taxonomy" id="388408"/>
    <lineage>
        <taxon>Bacteria</taxon>
        <taxon>Pseudomonadati</taxon>
        <taxon>Pseudomonadota</taxon>
        <taxon>Alphaproteobacteria</taxon>
        <taxon>Hyphomicrobiales</taxon>
        <taxon>Stappiaceae</taxon>
        <taxon>Roseibium</taxon>
    </lineage>
</organism>
<dbReference type="Gene3D" id="3.40.50.1820">
    <property type="entry name" value="alpha/beta hydrolase"/>
    <property type="match status" value="1"/>
</dbReference>
<dbReference type="STRING" id="388408.LAX5112_05011"/>
<dbReference type="Proteomes" id="UP000053235">
    <property type="component" value="Unassembled WGS sequence"/>
</dbReference>
<reference evidence="4" key="1">
    <citation type="submission" date="2015-07" db="EMBL/GenBank/DDBJ databases">
        <authorList>
            <person name="Rodrigo-Torres Lidia"/>
            <person name="Arahal R.David."/>
        </authorList>
    </citation>
    <scope>NUCLEOTIDE SEQUENCE [LARGE SCALE GENOMIC DNA]</scope>
    <source>
        <strain evidence="4">CECT 5112</strain>
    </source>
</reference>
<evidence type="ECO:0000313" key="4">
    <source>
        <dbReference type="Proteomes" id="UP000053235"/>
    </source>
</evidence>
<dbReference type="SUPFAM" id="SSF53474">
    <property type="entry name" value="alpha/beta-Hydrolases"/>
    <property type="match status" value="1"/>
</dbReference>
<protein>
    <submittedName>
        <fullName evidence="3">Sigma factor SigB regulation protein RsbQ</fullName>
    </submittedName>
</protein>
<dbReference type="AlphaFoldDB" id="A0A0M7AT98"/>
<dbReference type="Pfam" id="PF00561">
    <property type="entry name" value="Abhydrolase_1"/>
    <property type="match status" value="1"/>
</dbReference>
<keyword evidence="4" id="KW-1185">Reference proteome</keyword>
<comment type="similarity">
    <text evidence="1">Belongs to the AB hydrolase superfamily.</text>
</comment>
<dbReference type="RefSeq" id="WP_055674136.1">
    <property type="nucleotide sequence ID" value="NZ_CXWD01000040.1"/>
</dbReference>
<dbReference type="PANTHER" id="PTHR43039">
    <property type="entry name" value="ESTERASE-RELATED"/>
    <property type="match status" value="1"/>
</dbReference>
<evidence type="ECO:0000313" key="3">
    <source>
        <dbReference type="EMBL" id="CTQ77682.1"/>
    </source>
</evidence>
<dbReference type="OrthoDB" id="8680283at2"/>
<accession>A0A0M7AT98</accession>
<gene>
    <name evidence="3" type="primary">rsbQ</name>
    <name evidence="3" type="ORF">LAX5112_05011</name>
</gene>
<proteinExistence type="inferred from homology"/>
<feature type="domain" description="AB hydrolase-1" evidence="2">
    <location>
        <begin position="22"/>
        <end position="256"/>
    </location>
</feature>
<dbReference type="EMBL" id="CXWD01000040">
    <property type="protein sequence ID" value="CTQ77682.1"/>
    <property type="molecule type" value="Genomic_DNA"/>
</dbReference>